<protein>
    <submittedName>
        <fullName evidence="1">Uncharacterized protein</fullName>
    </submittedName>
</protein>
<dbReference type="RefSeq" id="WP_283078465.1">
    <property type="nucleotide sequence ID" value="NZ_CP121671.1"/>
</dbReference>
<proteinExistence type="predicted"/>
<dbReference type="Proteomes" id="UP001221597">
    <property type="component" value="Chromosome"/>
</dbReference>
<evidence type="ECO:0000313" key="2">
    <source>
        <dbReference type="Proteomes" id="UP001221597"/>
    </source>
</evidence>
<evidence type="ECO:0000313" key="1">
    <source>
        <dbReference type="EMBL" id="WFT76514.1"/>
    </source>
</evidence>
<name>A0ABY8J1Y7_9BACI</name>
<dbReference type="EMBL" id="CP121671">
    <property type="protein sequence ID" value="WFT76514.1"/>
    <property type="molecule type" value="Genomic_DNA"/>
</dbReference>
<organism evidence="1 2">
    <name type="scientific">Halobacillus naozhouensis</name>
    <dbReference type="NCBI Taxonomy" id="554880"/>
    <lineage>
        <taxon>Bacteria</taxon>
        <taxon>Bacillati</taxon>
        <taxon>Bacillota</taxon>
        <taxon>Bacilli</taxon>
        <taxon>Bacillales</taxon>
        <taxon>Bacillaceae</taxon>
        <taxon>Halobacillus</taxon>
    </lineage>
</organism>
<gene>
    <name evidence="1" type="ORF">P9989_09185</name>
</gene>
<keyword evidence="2" id="KW-1185">Reference proteome</keyword>
<accession>A0ABY8J1Y7</accession>
<sequence>MKKILGRWTVELAKIYYEGLREKDTTVRLHSNEYDVQNFPKLLIHIDVISDSQEDSEDIEKTVKEIGQLAKVKSLLQKDES</sequence>
<reference evidence="1 2" key="1">
    <citation type="submission" date="2023-04" db="EMBL/GenBank/DDBJ databases">
        <title>Genome sequence of Halobacillus naozhouensis KACC 21980.</title>
        <authorList>
            <person name="Kim S."/>
            <person name="Heo J."/>
            <person name="Kwon S.-W."/>
        </authorList>
    </citation>
    <scope>NUCLEOTIDE SEQUENCE [LARGE SCALE GENOMIC DNA]</scope>
    <source>
        <strain evidence="1 2">KCTC 13234</strain>
    </source>
</reference>